<reference evidence="1 2" key="1">
    <citation type="journal article" date="2021" name="Elife">
        <title>Chloroplast acquisition without the gene transfer in kleptoplastic sea slugs, Plakobranchus ocellatus.</title>
        <authorList>
            <person name="Maeda T."/>
            <person name="Takahashi S."/>
            <person name="Yoshida T."/>
            <person name="Shimamura S."/>
            <person name="Takaki Y."/>
            <person name="Nagai Y."/>
            <person name="Toyoda A."/>
            <person name="Suzuki Y."/>
            <person name="Arimoto A."/>
            <person name="Ishii H."/>
            <person name="Satoh N."/>
            <person name="Nishiyama T."/>
            <person name="Hasebe M."/>
            <person name="Maruyama T."/>
            <person name="Minagawa J."/>
            <person name="Obokata J."/>
            <person name="Shigenobu S."/>
        </authorList>
    </citation>
    <scope>NUCLEOTIDE SEQUENCE [LARGE SCALE GENOMIC DNA]</scope>
</reference>
<gene>
    <name evidence="1" type="ORF">PoB_000572900</name>
</gene>
<dbReference type="EMBL" id="BLXT01000641">
    <property type="protein sequence ID" value="GFN79223.1"/>
    <property type="molecule type" value="Genomic_DNA"/>
</dbReference>
<dbReference type="AlphaFoldDB" id="A0AAV3YAW7"/>
<dbReference type="Proteomes" id="UP000735302">
    <property type="component" value="Unassembled WGS sequence"/>
</dbReference>
<sequence length="171" mass="18526">MVGQNCSHGCVTSFRNLVGNSSNSCGAKKKKKKFHHRVGIWPEAAVKPTGQMSSSLEFPRQRPPCSLTYSVDPWSLVGSGHCSMLSTTISSSACHPSIPSLSLCPHPFTSPGLMVASPLQYTGAARFVLASAVPDHFHFLLTDQQLDSSCVTIDRTAIFNKLNIQFTCRTL</sequence>
<evidence type="ECO:0000313" key="2">
    <source>
        <dbReference type="Proteomes" id="UP000735302"/>
    </source>
</evidence>
<accession>A0AAV3YAW7</accession>
<proteinExistence type="predicted"/>
<organism evidence="1 2">
    <name type="scientific">Plakobranchus ocellatus</name>
    <dbReference type="NCBI Taxonomy" id="259542"/>
    <lineage>
        <taxon>Eukaryota</taxon>
        <taxon>Metazoa</taxon>
        <taxon>Spiralia</taxon>
        <taxon>Lophotrochozoa</taxon>
        <taxon>Mollusca</taxon>
        <taxon>Gastropoda</taxon>
        <taxon>Heterobranchia</taxon>
        <taxon>Euthyneura</taxon>
        <taxon>Panpulmonata</taxon>
        <taxon>Sacoglossa</taxon>
        <taxon>Placobranchoidea</taxon>
        <taxon>Plakobranchidae</taxon>
        <taxon>Plakobranchus</taxon>
    </lineage>
</organism>
<comment type="caution">
    <text evidence="1">The sequence shown here is derived from an EMBL/GenBank/DDBJ whole genome shotgun (WGS) entry which is preliminary data.</text>
</comment>
<keyword evidence="2" id="KW-1185">Reference proteome</keyword>
<name>A0AAV3YAW7_9GAST</name>
<protein>
    <submittedName>
        <fullName evidence="1">Uncharacterized protein</fullName>
    </submittedName>
</protein>
<evidence type="ECO:0000313" key="1">
    <source>
        <dbReference type="EMBL" id="GFN79223.1"/>
    </source>
</evidence>